<dbReference type="Proteomes" id="UP000094801">
    <property type="component" value="Unassembled WGS sequence"/>
</dbReference>
<evidence type="ECO:0000313" key="5">
    <source>
        <dbReference type="Proteomes" id="UP000094801"/>
    </source>
</evidence>
<organism evidence="4 5">
    <name type="scientific">[Candida] arabinofermentans NRRL YB-2248</name>
    <dbReference type="NCBI Taxonomy" id="983967"/>
    <lineage>
        <taxon>Eukaryota</taxon>
        <taxon>Fungi</taxon>
        <taxon>Dikarya</taxon>
        <taxon>Ascomycota</taxon>
        <taxon>Saccharomycotina</taxon>
        <taxon>Pichiomycetes</taxon>
        <taxon>Pichiales</taxon>
        <taxon>Pichiaceae</taxon>
        <taxon>Ogataea</taxon>
        <taxon>Ogataea/Candida clade</taxon>
    </lineage>
</organism>
<dbReference type="InterPro" id="IPR041805">
    <property type="entry name" value="ASMase/PPN1_MPP"/>
</dbReference>
<protein>
    <recommendedName>
        <fullName evidence="3">Calcineurin-like phosphoesterase domain-containing protein</fullName>
    </recommendedName>
</protein>
<keyword evidence="2" id="KW-0325">Glycoprotein</keyword>
<evidence type="ECO:0000259" key="3">
    <source>
        <dbReference type="Pfam" id="PF00149"/>
    </source>
</evidence>
<gene>
    <name evidence="4" type="ORF">CANARDRAFT_28580</name>
</gene>
<accession>A0A1E4T0R8</accession>
<reference evidence="5" key="1">
    <citation type="submission" date="2016-04" db="EMBL/GenBank/DDBJ databases">
        <title>Comparative genomics of biotechnologically important yeasts.</title>
        <authorList>
            <consortium name="DOE Joint Genome Institute"/>
            <person name="Riley R."/>
            <person name="Haridas S."/>
            <person name="Wolfe K.H."/>
            <person name="Lopes M.R."/>
            <person name="Hittinger C.T."/>
            <person name="Goker M."/>
            <person name="Salamov A."/>
            <person name="Wisecaver J."/>
            <person name="Long T.M."/>
            <person name="Aerts A.L."/>
            <person name="Barry K."/>
            <person name="Choi C."/>
            <person name="Clum A."/>
            <person name="Coughlan A.Y."/>
            <person name="Deshpande S."/>
            <person name="Douglass A.P."/>
            <person name="Hanson S.J."/>
            <person name="Klenk H.-P."/>
            <person name="Labutti K."/>
            <person name="Lapidus A."/>
            <person name="Lindquist E."/>
            <person name="Lipzen A."/>
            <person name="Meier-Kolthoff J.P."/>
            <person name="Ohm R.A."/>
            <person name="Otillar R.P."/>
            <person name="Pangilinan J."/>
            <person name="Peng Y."/>
            <person name="Rokas A."/>
            <person name="Rosa C.A."/>
            <person name="Scheuner C."/>
            <person name="Sibirny A.A."/>
            <person name="Slot J.C."/>
            <person name="Stielow J.B."/>
            <person name="Sun H."/>
            <person name="Kurtzman C.P."/>
            <person name="Blackwell M."/>
            <person name="Grigoriev I.V."/>
            <person name="Jeffries T.W."/>
        </authorList>
    </citation>
    <scope>NUCLEOTIDE SEQUENCE [LARGE SCALE GENOMIC DNA]</scope>
    <source>
        <strain evidence="5">NRRL YB-2248</strain>
    </source>
</reference>
<dbReference type="AlphaFoldDB" id="A0A1E4T0R8"/>
<dbReference type="InterPro" id="IPR029052">
    <property type="entry name" value="Metallo-depent_PP-like"/>
</dbReference>
<dbReference type="Pfam" id="PF00149">
    <property type="entry name" value="Metallophos"/>
    <property type="match status" value="1"/>
</dbReference>
<evidence type="ECO:0000313" key="4">
    <source>
        <dbReference type="EMBL" id="ODV85312.1"/>
    </source>
</evidence>
<dbReference type="STRING" id="983967.A0A1E4T0R8"/>
<keyword evidence="1" id="KW-0378">Hydrolase</keyword>
<keyword evidence="5" id="KW-1185">Reference proteome</keyword>
<dbReference type="OrthoDB" id="282973at2759"/>
<dbReference type="Gene3D" id="3.60.21.10">
    <property type="match status" value="1"/>
</dbReference>
<evidence type="ECO:0000256" key="1">
    <source>
        <dbReference type="ARBA" id="ARBA00022801"/>
    </source>
</evidence>
<feature type="domain" description="Calcineurin-like phosphoesterase" evidence="3">
    <location>
        <begin position="173"/>
        <end position="374"/>
    </location>
</feature>
<name>A0A1E4T0R8_9ASCO</name>
<proteinExistence type="predicted"/>
<evidence type="ECO:0000256" key="2">
    <source>
        <dbReference type="ARBA" id="ARBA00023180"/>
    </source>
</evidence>
<dbReference type="PANTHER" id="PTHR10340">
    <property type="entry name" value="SPHINGOMYELIN PHOSPHODIESTERASE"/>
    <property type="match status" value="1"/>
</dbReference>
<dbReference type="SUPFAM" id="SSF56300">
    <property type="entry name" value="Metallo-dependent phosphatases"/>
    <property type="match status" value="1"/>
</dbReference>
<dbReference type="CDD" id="cd00842">
    <property type="entry name" value="MPP_ASMase"/>
    <property type="match status" value="1"/>
</dbReference>
<dbReference type="EMBL" id="KV453853">
    <property type="protein sequence ID" value="ODV85312.1"/>
    <property type="molecule type" value="Genomic_DNA"/>
</dbReference>
<sequence>MSFDADYYCYYKESVECSLPDVYDEKYADLFDISYLWTEKDDKYKVAPEPGNETFNVLHISDFHVELDYVVGGEANCTTNMCCNGRAVNKLSVPNGYNYSELLTDDEAEGLSLYNSSYIDGVFVKGSFNQSVIDNALVWEPASTFGTYTCDAPEILINNSLVAIAQFQQANNLTFEFSIFTGDLVDHDEVKYTGYEMTKKSEEVIFRDIKYQLKDIPVYSVMGNHDNFPYGEQGMQKYGFNNMFDWNSELMSELWLDYDWIDFETAQEVKEHYCGFSVTTKRGLKIIALNSNVFYFKNHYAYINMTKDPDSFGHYSFLVDELLESESKGQRVWIMYHIPASSDALPIHSKLMGDIIERFSPYTIAAVFNGHTHYDQFQILYQGNGSDSNAKTIDNVVQHTWIMPSVSPNYYLNPSWRYMEVDTETFSVMNAYTYYAKLNETFYNFSNEPEYEFEYSSREAYDIDWPESSPLNATYWHLVAEKMKDKNSTMQMYSDFSMRYSPEPDLCDEGDCDSFWCYVTSFTTQQYANCLTAEGVSDSSS</sequence>
<dbReference type="InterPro" id="IPR004843">
    <property type="entry name" value="Calcineurin-like_PHP"/>
</dbReference>
<dbReference type="PANTHER" id="PTHR10340:SF27">
    <property type="entry name" value="ACL091CP"/>
    <property type="match status" value="1"/>
</dbReference>
<dbReference type="GO" id="GO:0008081">
    <property type="term" value="F:phosphoric diester hydrolase activity"/>
    <property type="evidence" value="ECO:0007669"/>
    <property type="project" value="TreeGrafter"/>
</dbReference>